<name>A0AAD7RLL5_9TELE</name>
<reference evidence="1" key="1">
    <citation type="journal article" date="2023" name="Science">
        <title>Genome structures resolve the early diversification of teleost fishes.</title>
        <authorList>
            <person name="Parey E."/>
            <person name="Louis A."/>
            <person name="Montfort J."/>
            <person name="Bouchez O."/>
            <person name="Roques C."/>
            <person name="Iampietro C."/>
            <person name="Lluch J."/>
            <person name="Castinel A."/>
            <person name="Donnadieu C."/>
            <person name="Desvignes T."/>
            <person name="Floi Bucao C."/>
            <person name="Jouanno E."/>
            <person name="Wen M."/>
            <person name="Mejri S."/>
            <person name="Dirks R."/>
            <person name="Jansen H."/>
            <person name="Henkel C."/>
            <person name="Chen W.J."/>
            <person name="Zahm M."/>
            <person name="Cabau C."/>
            <person name="Klopp C."/>
            <person name="Thompson A.W."/>
            <person name="Robinson-Rechavi M."/>
            <person name="Braasch I."/>
            <person name="Lecointre G."/>
            <person name="Bobe J."/>
            <person name="Postlethwait J.H."/>
            <person name="Berthelot C."/>
            <person name="Roest Crollius H."/>
            <person name="Guiguen Y."/>
        </authorList>
    </citation>
    <scope>NUCLEOTIDE SEQUENCE</scope>
    <source>
        <strain evidence="1">NC1722</strain>
    </source>
</reference>
<evidence type="ECO:0000313" key="2">
    <source>
        <dbReference type="Proteomes" id="UP001221898"/>
    </source>
</evidence>
<dbReference type="AlphaFoldDB" id="A0AAD7RLL5"/>
<comment type="caution">
    <text evidence="1">The sequence shown here is derived from an EMBL/GenBank/DDBJ whole genome shotgun (WGS) entry which is preliminary data.</text>
</comment>
<accession>A0AAD7RLL5</accession>
<dbReference type="EMBL" id="JAINUG010000229">
    <property type="protein sequence ID" value="KAJ8386402.1"/>
    <property type="molecule type" value="Genomic_DNA"/>
</dbReference>
<sequence>MTWTIGHFTAQSVLPPDRSRGFLFQRQKSIDGLPRTKAGKCEPLTRVSQVTDTQGLRRDKELPLSPSRDYQNPLFTVLSRTRKTNSPEHCCRASMLHGLPRSFVSRVAKAFSSPTSMLQRGCGGNGNCLCVGVKAANSVDPEGPCGAECLQQKARLLCSQGPELEWISPRSPAHRSRGGSDTRNLEAINFVISGSVRIQFEKSSDNRAENVKVGVSPPQ</sequence>
<dbReference type="Proteomes" id="UP001221898">
    <property type="component" value="Unassembled WGS sequence"/>
</dbReference>
<evidence type="ECO:0000313" key="1">
    <source>
        <dbReference type="EMBL" id="KAJ8386402.1"/>
    </source>
</evidence>
<protein>
    <submittedName>
        <fullName evidence="1">Uncharacterized protein</fullName>
    </submittedName>
</protein>
<organism evidence="1 2">
    <name type="scientific">Aldrovandia affinis</name>
    <dbReference type="NCBI Taxonomy" id="143900"/>
    <lineage>
        <taxon>Eukaryota</taxon>
        <taxon>Metazoa</taxon>
        <taxon>Chordata</taxon>
        <taxon>Craniata</taxon>
        <taxon>Vertebrata</taxon>
        <taxon>Euteleostomi</taxon>
        <taxon>Actinopterygii</taxon>
        <taxon>Neopterygii</taxon>
        <taxon>Teleostei</taxon>
        <taxon>Notacanthiformes</taxon>
        <taxon>Halosauridae</taxon>
        <taxon>Aldrovandia</taxon>
    </lineage>
</organism>
<gene>
    <name evidence="1" type="ORF">AAFF_G00171070</name>
</gene>
<keyword evidence="2" id="KW-1185">Reference proteome</keyword>
<proteinExistence type="predicted"/>